<protein>
    <recommendedName>
        <fullName evidence="4">Spore-associated protein A</fullName>
    </recommendedName>
</protein>
<name>A0ABP9GYC1_9ACTN</name>
<organism evidence="2 3">
    <name type="scientific">Streptomonospora halophila</name>
    <dbReference type="NCBI Taxonomy" id="427369"/>
    <lineage>
        <taxon>Bacteria</taxon>
        <taxon>Bacillati</taxon>
        <taxon>Actinomycetota</taxon>
        <taxon>Actinomycetes</taxon>
        <taxon>Streptosporangiales</taxon>
        <taxon>Nocardiopsidaceae</taxon>
        <taxon>Streptomonospora</taxon>
    </lineage>
</organism>
<dbReference type="EMBL" id="BAABIK010000045">
    <property type="protein sequence ID" value="GAA4957037.1"/>
    <property type="molecule type" value="Genomic_DNA"/>
</dbReference>
<feature type="signal peptide" evidence="1">
    <location>
        <begin position="1"/>
        <end position="26"/>
    </location>
</feature>
<accession>A0ABP9GYC1</accession>
<proteinExistence type="predicted"/>
<feature type="chain" id="PRO_5046617285" description="Spore-associated protein A" evidence="1">
    <location>
        <begin position="27"/>
        <end position="140"/>
    </location>
</feature>
<keyword evidence="1" id="KW-0732">Signal</keyword>
<gene>
    <name evidence="2" type="ORF">GCM10023224_48630</name>
</gene>
<evidence type="ECO:0000256" key="1">
    <source>
        <dbReference type="SAM" id="SignalP"/>
    </source>
</evidence>
<dbReference type="Proteomes" id="UP001499993">
    <property type="component" value="Unassembled WGS sequence"/>
</dbReference>
<reference evidence="3" key="1">
    <citation type="journal article" date="2019" name="Int. J. Syst. Evol. Microbiol.">
        <title>The Global Catalogue of Microorganisms (GCM) 10K type strain sequencing project: providing services to taxonomists for standard genome sequencing and annotation.</title>
        <authorList>
            <consortium name="The Broad Institute Genomics Platform"/>
            <consortium name="The Broad Institute Genome Sequencing Center for Infectious Disease"/>
            <person name="Wu L."/>
            <person name="Ma J."/>
        </authorList>
    </citation>
    <scope>NUCLEOTIDE SEQUENCE [LARGE SCALE GENOMIC DNA]</scope>
    <source>
        <strain evidence="3">JCM 18123</strain>
    </source>
</reference>
<evidence type="ECO:0000313" key="2">
    <source>
        <dbReference type="EMBL" id="GAA4957037.1"/>
    </source>
</evidence>
<comment type="caution">
    <text evidence="2">The sequence shown here is derived from an EMBL/GenBank/DDBJ whole genome shotgun (WGS) entry which is preliminary data.</text>
</comment>
<evidence type="ECO:0008006" key="4">
    <source>
        <dbReference type="Google" id="ProtNLM"/>
    </source>
</evidence>
<evidence type="ECO:0000313" key="3">
    <source>
        <dbReference type="Proteomes" id="UP001499993"/>
    </source>
</evidence>
<sequence>MRTSRILTRAAAAGLALAGAMTAAVATAVPASAAAYNGACGAGHVVVNSDNVGSKGTVFLTYNNNTGKNCVITIRNYPGARLSMNAYIGPSDSPYGEMIVDSGDYTTYAGPVKWSLPGRCVDWGGYIDGASGGKRNTNCG</sequence>
<keyword evidence="3" id="KW-1185">Reference proteome</keyword>
<dbReference type="RefSeq" id="WP_345559218.1">
    <property type="nucleotide sequence ID" value="NZ_BAABIK010000045.1"/>
</dbReference>